<evidence type="ECO:0000259" key="9">
    <source>
        <dbReference type="PROSITE" id="PS51823"/>
    </source>
</evidence>
<evidence type="ECO:0000256" key="6">
    <source>
        <dbReference type="ARBA" id="ARBA00023242"/>
    </source>
</evidence>
<feature type="compositionally biased region" description="Polar residues" evidence="8">
    <location>
        <begin position="1372"/>
        <end position="1391"/>
    </location>
</feature>
<feature type="compositionally biased region" description="Basic and acidic residues" evidence="8">
    <location>
        <begin position="1142"/>
        <end position="1151"/>
    </location>
</feature>
<dbReference type="Pfam" id="PF12807">
    <property type="entry name" value="eIF3_p135"/>
    <property type="match status" value="1"/>
</dbReference>
<dbReference type="SMART" id="SM00028">
    <property type="entry name" value="TPR"/>
    <property type="match status" value="3"/>
</dbReference>
<dbReference type="SUPFAM" id="SSF48452">
    <property type="entry name" value="TPR-like"/>
    <property type="match status" value="2"/>
</dbReference>
<keyword evidence="3" id="KW-0963">Cytoplasm</keyword>
<dbReference type="PROSITE" id="PS50005">
    <property type="entry name" value="TPR"/>
    <property type="match status" value="1"/>
</dbReference>
<keyword evidence="5 7" id="KW-0802">TPR repeat</keyword>
<evidence type="ECO:0000256" key="3">
    <source>
        <dbReference type="ARBA" id="ARBA00022490"/>
    </source>
</evidence>
<dbReference type="GO" id="GO:0019750">
    <property type="term" value="P:chloroplast localization"/>
    <property type="evidence" value="ECO:0007669"/>
    <property type="project" value="UniProtKB-ARBA"/>
</dbReference>
<dbReference type="PROSITE" id="PS51823">
    <property type="entry name" value="CLU"/>
    <property type="match status" value="1"/>
</dbReference>
<protein>
    <recommendedName>
        <fullName evidence="9">Clu domain-containing protein</fullName>
    </recommendedName>
</protein>
<dbReference type="Pfam" id="PF13424">
    <property type="entry name" value="TPR_12"/>
    <property type="match status" value="2"/>
</dbReference>
<feature type="region of interest" description="Disordered" evidence="8">
    <location>
        <begin position="1361"/>
        <end position="1444"/>
    </location>
</feature>
<dbReference type="Gramene" id="Manes.11G058800.1.v8.1">
    <property type="protein sequence ID" value="Manes.11G058800.1.v8.1.CDS"/>
    <property type="gene ID" value="Manes.11G058800.v8.1"/>
</dbReference>
<feature type="region of interest" description="Disordered" evidence="8">
    <location>
        <begin position="627"/>
        <end position="658"/>
    </location>
</feature>
<feature type="domain" description="Clu" evidence="9">
    <location>
        <begin position="315"/>
        <end position="591"/>
    </location>
</feature>
<dbReference type="GO" id="GO:0003729">
    <property type="term" value="F:mRNA binding"/>
    <property type="evidence" value="ECO:0007669"/>
    <property type="project" value="UniProtKB-ARBA"/>
</dbReference>
<evidence type="ECO:0000256" key="5">
    <source>
        <dbReference type="ARBA" id="ARBA00022803"/>
    </source>
</evidence>
<dbReference type="Pfam" id="PF15044">
    <property type="entry name" value="CLU_N"/>
    <property type="match status" value="1"/>
</dbReference>
<dbReference type="InterPro" id="IPR025697">
    <property type="entry name" value="CLU_dom"/>
</dbReference>
<evidence type="ECO:0000313" key="11">
    <source>
        <dbReference type="Proteomes" id="UP000091857"/>
    </source>
</evidence>
<sequence>MAPRSGRGKSNKAKAEKKKKEEKVVVPSLLDITVITPYDIQVILRGISTDRILDVKKLLAVNIETCHLTNYSLSHEVKGQRLSDKVEIVTLKPCLLRMVEEDYTEEAQSVAHVRRLLDIVACTTRFAKPKRPSPSTPASESKSQKANINSIGNGHHTSTSPSGAASVSMALSGGMDMAAIHPTPKLSDFYEFFSFSHLTPPILNLRRCNSKDGEQRRQGDYFEIQIKICNGKLIHVVASAKGFYTVGKQFSQSHSLVDLLQNLSRAFAKAYDSLMKAFVEHNKFGNLPYGFRENTWLVPPIVGESPSNFPSLPAEEESWGGNGGGQGRNGEYDLRPWATEFETLAKLPCKTEEERVTRDRKAFLLHSQFVDVAIFKAAAAIRQLIDSDINIKETLNWNSGSIPSEDRVGDLSIVVKRDVADASMKSREKVDGHSFSSISAKEAAQRNLLKGVTADESVVVHDTSSLGIVIVRHCGYTATVRVVGEVKKRNCEAQDIEINDQPDGGSNALNINSLRVLLYKSCVKESSGGQSPHCRFDDSEASRCLVRKLIKESLTKLEEMPGAFERSIRWELGSCWLQHLQKQETPTDANSKHSEEDTETEHAVKGLGKEFKFLKKRDKTTCMNGTLEKEETKNGSCRLSVGTDEGQHSNGESSSENEWKKLISEEAFSRLKETGTGLHLKSVDELIQMAYGYYDEIALPKLVTDFGSLELSPVDGRTLTDFMHLRGLQMRSLGRVVELAEKLPHIQSLCIHEMVTRAFKHIVKAVIASVDNVADLSLAIASSLNFLLGSCEMEDNDQDMKDDYALKLHWLQTFLSRRFGWTLKDEFLHLRKLSILCGLCHKVGLELVPRDYDMECPNPFRKFDIISIVPVCKHVGCSSADGRNLLESSKISLDKGKLEDAVNYGTKALAKMIAVCGPCHRTTASAYSLLAVVLYHTGDFNQATIYQQKALDINERELGLDHPDTMKSYGDLSVFYYRLQHIELALKYVNRALFLLHFTCGLSHPNTAATYINVAMMEEGMGNVHVALRFLHEALKCNQRLLGVDHIQTAASYHAIAIALSLMEAYSLSVQHEQTTLKILQAKLGPEDLRTQDAAAWLEYFESKALEQQEAARNGTPKPDASIASKGHLSVSDLLDYINPDQDSKGSDAQKKQRRVKVLQISDKAPQGDQDEIVEDAMLHERLENAAPLASGNKEEIKVDVVQCEESEEKDDVALYRPMVAVEVVEEAASDEGWQEANPKGKLGNAGGKKSGRRRPALAKLNVNGYEYSNIRESNYRREIISPSKKTIPRTITTELSVAKQSNARGLSVVEDLVKLQAKSSVPKTSSSPANLSAMASKSVSYKEVAVAPPGTVLKLPLMEPVEESNEKKPETQTCCIPQETSAEEINTVSVVDNVPDDGEPDEHHDNGTQSEKSRSELDEIPASDQEKSDETNGSKLSAAAEPFNPGPLSIVHKLNSVSPTSIYDVRASQSMLAEPVAPPLAARVPCGPRSPLFYRNTRSYRMKQGLLKYQTPLTMPSRSMNPHAPEFVPRKAWQPNLGNESNSMLVKNKAEVEILDEESSKGIIDGSPRKNNSESENAELARQILLSFIVKSVQHNVDTGSEPVPEKKFESSSDAIANDSAIIEILYGNEGKTDQVTQSNDHEQSKAVDVNNKKNGDSEGFTVVTKRRRSRQFANGVSRLYNQQSICASVR</sequence>
<keyword evidence="4" id="KW-0677">Repeat</keyword>
<dbReference type="PANTHER" id="PTHR12601:SF45">
    <property type="entry name" value="PROTEIN REDUCED CHLOROPLAST COVERAGE 3"/>
    <property type="match status" value="1"/>
</dbReference>
<reference evidence="11" key="1">
    <citation type="journal article" date="2016" name="Nat. Biotechnol.">
        <title>Sequencing wild and cultivated cassava and related species reveals extensive interspecific hybridization and genetic diversity.</title>
        <authorList>
            <person name="Bredeson J.V."/>
            <person name="Lyons J.B."/>
            <person name="Prochnik S.E."/>
            <person name="Wu G.A."/>
            <person name="Ha C.M."/>
            <person name="Edsinger-Gonzales E."/>
            <person name="Grimwood J."/>
            <person name="Schmutz J."/>
            <person name="Rabbi I.Y."/>
            <person name="Egesi C."/>
            <person name="Nauluvula P."/>
            <person name="Lebot V."/>
            <person name="Ndunguru J."/>
            <person name="Mkamilo G."/>
            <person name="Bart R.S."/>
            <person name="Setter T.L."/>
            <person name="Gleadow R.M."/>
            <person name="Kulakow P."/>
            <person name="Ferguson M.E."/>
            <person name="Rounsley S."/>
            <person name="Rokhsar D.S."/>
        </authorList>
    </citation>
    <scope>NUCLEOTIDE SEQUENCE [LARGE SCALE GENOMIC DNA]</scope>
    <source>
        <strain evidence="11">cv. AM560-2</strain>
    </source>
</reference>
<dbReference type="InterPro" id="IPR033646">
    <property type="entry name" value="CLU-central"/>
</dbReference>
<dbReference type="Gene3D" id="1.25.40.10">
    <property type="entry name" value="Tetratricopeptide repeat domain"/>
    <property type="match status" value="2"/>
</dbReference>
<feature type="repeat" description="TPR" evidence="7">
    <location>
        <begin position="924"/>
        <end position="957"/>
    </location>
</feature>
<accession>A0A2C9UYY3</accession>
<comment type="subcellular location">
    <subcellularLocation>
        <location evidence="2">Cytoplasm</location>
        <location evidence="2">Cytosol</location>
    </subcellularLocation>
    <subcellularLocation>
        <location evidence="1">Nucleus</location>
    </subcellularLocation>
</comment>
<feature type="region of interest" description="Disordered" evidence="8">
    <location>
        <begin position="1231"/>
        <end position="1254"/>
    </location>
</feature>
<keyword evidence="6" id="KW-0539">Nucleus</keyword>
<evidence type="ECO:0000256" key="7">
    <source>
        <dbReference type="PROSITE-ProRule" id="PRU00339"/>
    </source>
</evidence>
<name>A0A2C9UYY3_MANES</name>
<feature type="region of interest" description="Disordered" evidence="8">
    <location>
        <begin position="1634"/>
        <end position="1660"/>
    </location>
</feature>
<gene>
    <name evidence="10" type="ORF">MANES_11G058800v8</name>
</gene>
<dbReference type="GO" id="GO:0005829">
    <property type="term" value="C:cytosol"/>
    <property type="evidence" value="ECO:0007669"/>
    <property type="project" value="UniProtKB-SubCell"/>
</dbReference>
<dbReference type="GO" id="GO:0005737">
    <property type="term" value="C:cytoplasm"/>
    <property type="evidence" value="ECO:0000318"/>
    <property type="project" value="GO_Central"/>
</dbReference>
<dbReference type="STRING" id="3983.A0A2C9UYY3"/>
<dbReference type="EMBL" id="CM004397">
    <property type="protein sequence ID" value="OAY36905.1"/>
    <property type="molecule type" value="Genomic_DNA"/>
</dbReference>
<dbReference type="OrthoDB" id="1414216at2759"/>
<evidence type="ECO:0000256" key="4">
    <source>
        <dbReference type="ARBA" id="ARBA00022737"/>
    </source>
</evidence>
<dbReference type="PANTHER" id="PTHR12601">
    <property type="entry name" value="EUKARYOTIC TRANSLATION INITIATION FACTOR 3 SUBUNIT EIF-3"/>
    <property type="match status" value="1"/>
</dbReference>
<feature type="region of interest" description="Disordered" evidence="8">
    <location>
        <begin position="127"/>
        <end position="165"/>
    </location>
</feature>
<dbReference type="InterPro" id="IPR011990">
    <property type="entry name" value="TPR-like_helical_dom_sf"/>
</dbReference>
<dbReference type="InterPro" id="IPR027523">
    <property type="entry name" value="CLU_prot"/>
</dbReference>
<evidence type="ECO:0000256" key="8">
    <source>
        <dbReference type="SAM" id="MobiDB-lite"/>
    </source>
</evidence>
<feature type="region of interest" description="Disordered" evidence="8">
    <location>
        <begin position="583"/>
        <end position="603"/>
    </location>
</feature>
<dbReference type="InterPro" id="IPR028275">
    <property type="entry name" value="CLU_N"/>
</dbReference>
<dbReference type="GO" id="GO:0005634">
    <property type="term" value="C:nucleus"/>
    <property type="evidence" value="ECO:0007669"/>
    <property type="project" value="UniProtKB-SubCell"/>
</dbReference>
<feature type="compositionally biased region" description="Basic and acidic residues" evidence="8">
    <location>
        <begin position="590"/>
        <end position="603"/>
    </location>
</feature>
<dbReference type="FunFam" id="1.25.40.10:FF:000024">
    <property type="entry name" value="Tetratricopeptide repeat (TPR)-like superfamily protein"/>
    <property type="match status" value="1"/>
</dbReference>
<feature type="compositionally biased region" description="Polar residues" evidence="8">
    <location>
        <begin position="136"/>
        <end position="165"/>
    </location>
</feature>
<comment type="caution">
    <text evidence="10">The sequence shown here is derived from an EMBL/GenBank/DDBJ whole genome shotgun (WGS) entry which is preliminary data.</text>
</comment>
<dbReference type="InterPro" id="IPR019734">
    <property type="entry name" value="TPR_rpt"/>
</dbReference>
<evidence type="ECO:0000313" key="10">
    <source>
        <dbReference type="EMBL" id="OAY36905.1"/>
    </source>
</evidence>
<proteinExistence type="predicted"/>
<dbReference type="SUPFAM" id="SSF103107">
    <property type="entry name" value="Hypothetical protein c14orf129, hspc210"/>
    <property type="match status" value="1"/>
</dbReference>
<organism evidence="10 11">
    <name type="scientific">Manihot esculenta</name>
    <name type="common">Cassava</name>
    <name type="synonym">Jatropha manihot</name>
    <dbReference type="NCBI Taxonomy" id="3983"/>
    <lineage>
        <taxon>Eukaryota</taxon>
        <taxon>Viridiplantae</taxon>
        <taxon>Streptophyta</taxon>
        <taxon>Embryophyta</taxon>
        <taxon>Tracheophyta</taxon>
        <taxon>Spermatophyta</taxon>
        <taxon>Magnoliopsida</taxon>
        <taxon>eudicotyledons</taxon>
        <taxon>Gunneridae</taxon>
        <taxon>Pentapetalae</taxon>
        <taxon>rosids</taxon>
        <taxon>fabids</taxon>
        <taxon>Malpighiales</taxon>
        <taxon>Euphorbiaceae</taxon>
        <taxon>Crotonoideae</taxon>
        <taxon>Manihoteae</taxon>
        <taxon>Manihot</taxon>
    </lineage>
</organism>
<evidence type="ECO:0000256" key="1">
    <source>
        <dbReference type="ARBA" id="ARBA00004123"/>
    </source>
</evidence>
<feature type="compositionally biased region" description="Basic and acidic residues" evidence="8">
    <location>
        <begin position="1641"/>
        <end position="1658"/>
    </location>
</feature>
<feature type="region of interest" description="Disordered" evidence="8">
    <location>
        <begin position="1136"/>
        <end position="1168"/>
    </location>
</feature>
<dbReference type="InterPro" id="IPR023231">
    <property type="entry name" value="GSKIP_dom_sf"/>
</dbReference>
<dbReference type="CDD" id="cd15466">
    <property type="entry name" value="CLU-central"/>
    <property type="match status" value="1"/>
</dbReference>
<dbReference type="Proteomes" id="UP000091857">
    <property type="component" value="Chromosome 11"/>
</dbReference>
<evidence type="ECO:0000256" key="2">
    <source>
        <dbReference type="ARBA" id="ARBA00004514"/>
    </source>
</evidence>
<keyword evidence="11" id="KW-1185">Reference proteome</keyword>
<feature type="compositionally biased region" description="Basic and acidic residues" evidence="8">
    <location>
        <begin position="1402"/>
        <end position="1418"/>
    </location>
</feature>